<dbReference type="SUPFAM" id="SSF53901">
    <property type="entry name" value="Thiolase-like"/>
    <property type="match status" value="1"/>
</dbReference>
<dbReference type="Gene3D" id="3.40.47.10">
    <property type="match status" value="1"/>
</dbReference>
<organism evidence="11 12">
    <name type="scientific">Cordyceps militaris (strain CM01)</name>
    <name type="common">Caterpillar fungus</name>
    <dbReference type="NCBI Taxonomy" id="983644"/>
    <lineage>
        <taxon>Eukaryota</taxon>
        <taxon>Fungi</taxon>
        <taxon>Dikarya</taxon>
        <taxon>Ascomycota</taxon>
        <taxon>Pezizomycotina</taxon>
        <taxon>Sordariomycetes</taxon>
        <taxon>Hypocreomycetidae</taxon>
        <taxon>Hypocreales</taxon>
        <taxon>Cordycipitaceae</taxon>
        <taxon>Cordyceps</taxon>
    </lineage>
</organism>
<dbReference type="InterPro" id="IPR016039">
    <property type="entry name" value="Thiolase-like"/>
</dbReference>
<dbReference type="Pfam" id="PF00550">
    <property type="entry name" value="PP-binding"/>
    <property type="match status" value="1"/>
</dbReference>
<evidence type="ECO:0000313" key="12">
    <source>
        <dbReference type="Proteomes" id="UP000001610"/>
    </source>
</evidence>
<dbReference type="OMA" id="WEGRENE"/>
<dbReference type="Pfam" id="PF00109">
    <property type="entry name" value="ketoacyl-synt"/>
    <property type="match status" value="1"/>
</dbReference>
<dbReference type="InterPro" id="IPR014030">
    <property type="entry name" value="Ketoacyl_synth_N"/>
</dbReference>
<dbReference type="InterPro" id="IPR020841">
    <property type="entry name" value="PKS_Beta-ketoAc_synthase_dom"/>
</dbReference>
<dbReference type="InterPro" id="IPR001227">
    <property type="entry name" value="Ac_transferase_dom_sf"/>
</dbReference>
<feature type="active site" description="Proton acceptor; for dehydratase activity" evidence="6">
    <location>
        <position position="1004"/>
    </location>
</feature>
<dbReference type="Pfam" id="PF08659">
    <property type="entry name" value="KR"/>
    <property type="match status" value="1"/>
</dbReference>
<dbReference type="InterPro" id="IPR057326">
    <property type="entry name" value="KR_dom"/>
</dbReference>
<dbReference type="SUPFAM" id="SSF55048">
    <property type="entry name" value="Probable ACP-binding domain of malonyl-CoA ACP transacylase"/>
    <property type="match status" value="1"/>
</dbReference>
<dbReference type="RefSeq" id="XP_006665826.1">
    <property type="nucleotide sequence ID" value="XM_006665763.1"/>
</dbReference>
<dbReference type="PROSITE" id="PS52004">
    <property type="entry name" value="KS3_2"/>
    <property type="match status" value="1"/>
</dbReference>
<dbReference type="SUPFAM" id="SSF52151">
    <property type="entry name" value="FabD/lysophospholipase-like"/>
    <property type="match status" value="1"/>
</dbReference>
<dbReference type="InterPro" id="IPR050091">
    <property type="entry name" value="PKS_NRPS_Biosynth_Enz"/>
</dbReference>
<evidence type="ECO:0000259" key="9">
    <source>
        <dbReference type="PROSITE" id="PS52004"/>
    </source>
</evidence>
<feature type="region of interest" description="Disordered" evidence="7">
    <location>
        <begin position="460"/>
        <end position="479"/>
    </location>
</feature>
<dbReference type="KEGG" id="cmt:CCM_00603"/>
<feature type="region of interest" description="N-terminal hotdog fold" evidence="6">
    <location>
        <begin position="972"/>
        <end position="1106"/>
    </location>
</feature>
<keyword evidence="3" id="KW-0808">Transferase</keyword>
<feature type="active site" description="Proton donor; for dehydratase activity" evidence="6">
    <location>
        <position position="1205"/>
    </location>
</feature>
<dbReference type="EMBL" id="JH126399">
    <property type="protein sequence ID" value="EGX95949.1"/>
    <property type="molecule type" value="Genomic_DNA"/>
</dbReference>
<feature type="domain" description="Carrier" evidence="8">
    <location>
        <begin position="2205"/>
        <end position="2279"/>
    </location>
</feature>
<dbReference type="PANTHER" id="PTHR43775:SF29">
    <property type="entry name" value="ASPERFURANONE POLYKETIDE SYNTHASE AFOG-RELATED"/>
    <property type="match status" value="1"/>
</dbReference>
<evidence type="ECO:0000256" key="3">
    <source>
        <dbReference type="ARBA" id="ARBA00022679"/>
    </source>
</evidence>
<keyword evidence="12" id="KW-1185">Reference proteome</keyword>
<dbReference type="InterPro" id="IPR049551">
    <property type="entry name" value="PKS_DH_C"/>
</dbReference>
<evidence type="ECO:0000256" key="2">
    <source>
        <dbReference type="ARBA" id="ARBA00022553"/>
    </source>
</evidence>
<dbReference type="PROSITE" id="PS50075">
    <property type="entry name" value="CARRIER"/>
    <property type="match status" value="1"/>
</dbReference>
<dbReference type="GO" id="GO:0004312">
    <property type="term" value="F:fatty acid synthase activity"/>
    <property type="evidence" value="ECO:0007669"/>
    <property type="project" value="TreeGrafter"/>
</dbReference>
<dbReference type="InParanoid" id="G3J535"/>
<dbReference type="SUPFAM" id="SSF51735">
    <property type="entry name" value="NAD(P)-binding Rossmann-fold domains"/>
    <property type="match status" value="3"/>
</dbReference>
<dbReference type="SMART" id="SM00823">
    <property type="entry name" value="PKS_PP"/>
    <property type="match status" value="1"/>
</dbReference>
<dbReference type="GeneID" id="18162638"/>
<evidence type="ECO:0000313" key="11">
    <source>
        <dbReference type="EMBL" id="EGX95949.1"/>
    </source>
</evidence>
<dbReference type="Pfam" id="PF21089">
    <property type="entry name" value="PKS_DH_N"/>
    <property type="match status" value="1"/>
</dbReference>
<reference evidence="11 12" key="1">
    <citation type="journal article" date="2011" name="Genome Biol.">
        <title>Genome sequence of the insect pathogenic fungus Cordyceps militaris, a valued traditional Chinese medicine.</title>
        <authorList>
            <person name="Zheng P."/>
            <person name="Xia Y."/>
            <person name="Xiao G."/>
            <person name="Xiong C."/>
            <person name="Hu X."/>
            <person name="Zhang S."/>
            <person name="Zheng H."/>
            <person name="Huang Y."/>
            <person name="Zhou Y."/>
            <person name="Wang S."/>
            <person name="Zhao G.P."/>
            <person name="Liu X."/>
            <person name="St Leger R.J."/>
            <person name="Wang C."/>
        </authorList>
    </citation>
    <scope>NUCLEOTIDE SEQUENCE [LARGE SCALE GENOMIC DNA]</scope>
    <source>
        <strain evidence="11 12">CM01</strain>
    </source>
</reference>
<dbReference type="Gene3D" id="3.10.129.110">
    <property type="entry name" value="Polyketide synthase dehydratase"/>
    <property type="match status" value="1"/>
</dbReference>
<evidence type="ECO:0000256" key="4">
    <source>
        <dbReference type="ARBA" id="ARBA00023002"/>
    </source>
</evidence>
<dbReference type="GO" id="GO:0044550">
    <property type="term" value="P:secondary metabolite biosynthetic process"/>
    <property type="evidence" value="ECO:0007669"/>
    <property type="project" value="TreeGrafter"/>
</dbReference>
<dbReference type="InterPro" id="IPR016036">
    <property type="entry name" value="Malonyl_transacylase_ACP-bd"/>
</dbReference>
<feature type="domain" description="Ketosynthase family 3 (KS3)" evidence="9">
    <location>
        <begin position="20"/>
        <end position="445"/>
    </location>
</feature>
<name>G3J535_CORMM</name>
<dbReference type="InterPro" id="IPR014031">
    <property type="entry name" value="Ketoacyl_synth_C"/>
</dbReference>
<dbReference type="InterPro" id="IPR009081">
    <property type="entry name" value="PP-bd_ACP"/>
</dbReference>
<dbReference type="PROSITE" id="PS00606">
    <property type="entry name" value="KS3_1"/>
    <property type="match status" value="1"/>
</dbReference>
<dbReference type="SUPFAM" id="SSF47336">
    <property type="entry name" value="ACP-like"/>
    <property type="match status" value="1"/>
</dbReference>
<keyword evidence="2" id="KW-0597">Phosphoprotein</keyword>
<dbReference type="Pfam" id="PF00698">
    <property type="entry name" value="Acyl_transf_1"/>
    <property type="match status" value="1"/>
</dbReference>
<dbReference type="GO" id="GO:0006633">
    <property type="term" value="P:fatty acid biosynthetic process"/>
    <property type="evidence" value="ECO:0007669"/>
    <property type="project" value="InterPro"/>
</dbReference>
<dbReference type="InterPro" id="IPR036736">
    <property type="entry name" value="ACP-like_sf"/>
</dbReference>
<dbReference type="GO" id="GO:0016491">
    <property type="term" value="F:oxidoreductase activity"/>
    <property type="evidence" value="ECO:0007669"/>
    <property type="project" value="UniProtKB-KW"/>
</dbReference>
<gene>
    <name evidence="11" type="ORF">CCM_00603</name>
</gene>
<dbReference type="InterPro" id="IPR049900">
    <property type="entry name" value="PKS_mFAS_DH"/>
</dbReference>
<dbReference type="Gene3D" id="3.30.70.3290">
    <property type="match status" value="1"/>
</dbReference>
<dbReference type="Pfam" id="PF02801">
    <property type="entry name" value="Ketoacyl-synt_C"/>
    <property type="match status" value="1"/>
</dbReference>
<dbReference type="eggNOG" id="KOG1202">
    <property type="taxonomic scope" value="Eukaryota"/>
</dbReference>
<dbReference type="InterPro" id="IPR018201">
    <property type="entry name" value="Ketoacyl_synth_AS"/>
</dbReference>
<dbReference type="Gene3D" id="3.40.366.10">
    <property type="entry name" value="Malonyl-Coenzyme A Acyl Carrier Protein, domain 2"/>
    <property type="match status" value="1"/>
</dbReference>
<keyword evidence="1" id="KW-0596">Phosphopantetheine</keyword>
<keyword evidence="5" id="KW-0511">Multifunctional enzyme</keyword>
<evidence type="ECO:0000259" key="8">
    <source>
        <dbReference type="PROSITE" id="PS50075"/>
    </source>
</evidence>
<dbReference type="InterPro" id="IPR042104">
    <property type="entry name" value="PKS_dehydratase_sf"/>
</dbReference>
<dbReference type="PANTHER" id="PTHR43775">
    <property type="entry name" value="FATTY ACID SYNTHASE"/>
    <property type="match status" value="1"/>
</dbReference>
<feature type="domain" description="PKS/mFAS DH" evidence="10">
    <location>
        <begin position="972"/>
        <end position="1293"/>
    </location>
</feature>
<evidence type="ECO:0000256" key="6">
    <source>
        <dbReference type="PROSITE-ProRule" id="PRU01363"/>
    </source>
</evidence>
<dbReference type="InterPro" id="IPR014043">
    <property type="entry name" value="Acyl_transferase_dom"/>
</dbReference>
<dbReference type="SMART" id="SM00827">
    <property type="entry name" value="PKS_AT"/>
    <property type="match status" value="1"/>
</dbReference>
<protein>
    <submittedName>
        <fullName evidence="11">Beta-ketoacyl synthase</fullName>
    </submittedName>
</protein>
<dbReference type="InterPro" id="IPR013968">
    <property type="entry name" value="PKS_KR"/>
</dbReference>
<dbReference type="InterPro" id="IPR049552">
    <property type="entry name" value="PKS_DH_N"/>
</dbReference>
<proteinExistence type="predicted"/>
<dbReference type="SMART" id="SM00822">
    <property type="entry name" value="PKS_KR"/>
    <property type="match status" value="1"/>
</dbReference>
<dbReference type="InterPro" id="IPR020806">
    <property type="entry name" value="PKS_PP-bd"/>
</dbReference>
<dbReference type="SMART" id="SM00826">
    <property type="entry name" value="PKS_DH"/>
    <property type="match status" value="1"/>
</dbReference>
<dbReference type="GO" id="GO:0004315">
    <property type="term" value="F:3-oxoacyl-[acyl-carrier-protein] synthase activity"/>
    <property type="evidence" value="ECO:0007669"/>
    <property type="project" value="InterPro"/>
</dbReference>
<dbReference type="InterPro" id="IPR032821">
    <property type="entry name" value="PKS_assoc"/>
</dbReference>
<dbReference type="Pfam" id="PF16197">
    <property type="entry name" value="KAsynt_C_assoc"/>
    <property type="match status" value="1"/>
</dbReference>
<dbReference type="CDD" id="cd00833">
    <property type="entry name" value="PKS"/>
    <property type="match status" value="1"/>
</dbReference>
<dbReference type="PROSITE" id="PS52019">
    <property type="entry name" value="PKS_MFAS_DH"/>
    <property type="match status" value="1"/>
</dbReference>
<dbReference type="Gene3D" id="1.10.1200.10">
    <property type="entry name" value="ACP-like"/>
    <property type="match status" value="1"/>
</dbReference>
<evidence type="ECO:0000256" key="5">
    <source>
        <dbReference type="ARBA" id="ARBA00023268"/>
    </source>
</evidence>
<dbReference type="Proteomes" id="UP000001610">
    <property type="component" value="Unassembled WGS sequence"/>
</dbReference>
<feature type="region of interest" description="C-terminal hotdog fold" evidence="6">
    <location>
        <begin position="1138"/>
        <end position="1293"/>
    </location>
</feature>
<dbReference type="HOGENOM" id="CLU_000022_31_0_1"/>
<evidence type="ECO:0000256" key="7">
    <source>
        <dbReference type="SAM" id="MobiDB-lite"/>
    </source>
</evidence>
<dbReference type="Gene3D" id="3.40.50.720">
    <property type="entry name" value="NAD(P)-binding Rossmann-like Domain"/>
    <property type="match status" value="2"/>
</dbReference>
<dbReference type="OrthoDB" id="329835at2759"/>
<evidence type="ECO:0000256" key="1">
    <source>
        <dbReference type="ARBA" id="ARBA00022450"/>
    </source>
</evidence>
<dbReference type="SMART" id="SM00825">
    <property type="entry name" value="PKS_KS"/>
    <property type="match status" value="1"/>
</dbReference>
<dbReference type="Gene3D" id="3.90.180.10">
    <property type="entry name" value="Medium-chain alcohol dehydrogenases, catalytic domain"/>
    <property type="match status" value="1"/>
</dbReference>
<accession>G3J535</accession>
<dbReference type="GO" id="GO:0031177">
    <property type="term" value="F:phosphopantetheine binding"/>
    <property type="evidence" value="ECO:0007669"/>
    <property type="project" value="InterPro"/>
</dbReference>
<dbReference type="InterPro" id="IPR036291">
    <property type="entry name" value="NAD(P)-bd_dom_sf"/>
</dbReference>
<dbReference type="Pfam" id="PF14765">
    <property type="entry name" value="PS-DH"/>
    <property type="match status" value="1"/>
</dbReference>
<dbReference type="STRING" id="983644.G3J535"/>
<dbReference type="VEuPathDB" id="FungiDB:CCM_00603"/>
<dbReference type="InterPro" id="IPR016035">
    <property type="entry name" value="Acyl_Trfase/lysoPLipase"/>
</dbReference>
<keyword evidence="4" id="KW-0560">Oxidoreductase</keyword>
<evidence type="ECO:0000259" key="10">
    <source>
        <dbReference type="PROSITE" id="PS52019"/>
    </source>
</evidence>
<sequence length="2290" mass="245569">MVYQTTPAAAGNSKADNCPDDPIVIVGAACRLAGEASSLDNLWNMMKNSRTAHAKVPKERWDADAWYHPDPDRKGSLNTTHGFFLEQDIAAFDAPFFTINAKEAAGMDPAKRLLLEVAYETFENAGMPLEKIAGSKTGVYVGSMTSDYEDLSTREIYDEPHMAAAGSSEAMTANRVSWFFDLRGPSLTLDTACSSSLYALHLACQSLRLGETDMGLVAGVSVILHPNFMQQLVAMHMLSPDGISHTFDDRANGYGRGEGIGALVVKRLSDALRDGDTIRAVIRGVGSNVDGKTPSVTMPSAEAQAELIREVYKQAKLPMASTPYVELHGTGTPVGDPIELSAIAATFGAAAPPDQPVYVGSIKPTVGHTEGCAGLVGVFKAMLSLERGVLLPTAEVRTVNPRLRLADWNIALPPATMPWPAGAPRRVSVNSFGFGGANAHVILDGASAYLRERGLPGHASDESLAESMGLHGSSKPQVKPQQTLYPLSARDEAGVARTAKALGAYLETQKDRYGAHDLASLAHTLSFRRSELECRSFVVTESVSDLAHKLAAPSTSMPRAARRSAKHNRLAFIFTGQGAQWAGMGRQLYGQFDAFTQSIVRSSRCLAALGCPFGLEAELQRTEHSLIETAEVSQPMCTAVQLALVDLLRDWGVVPGAVVGHSSGEIAAAYAARRLTHEDSVTVAYLRGVYSGMVSKGGRVGAMLAAGISEAEAETYLKDVPAGSVVVACVNSPKSVTLSGDADVVTQLEATIAADGKFARKLRVMTAYHSPHMQSVADSCLQAMRDAGVGQIAQTGAEDVSIPIFSSVTGEVIDPVELDPTYWIRNMCGTVRFFPAVTNLLAGNLAQSLKRRTAGRKPAVKWDAMVEIGPHSALKAPLVQIMEELDSKLPTQLPYTSLLVRKEDAVATALAAAGALWSAGVKIALDRVNRQSASSAHVVATDLPAYAWNHDKTFWHEAPATRRQRLQSRPRTDLLGAPVENQNPLEPQWRNHLRVRESPWAQDHKITGTILYPGAGMLIMVMEAVADMARGQAATPVQGIEFRNVRFEKGLVIPQEGATETILRIQLPQSSGPSPAPHSFAIFSRIGDAPWVKNCHGRFHILHANSEAAETTAAEETTSTLEWKRHIDKFHAAQQSNAIPVDVGKLYTKLHGVGMQYGPTFQNVTELKTVPDGELCYGAVKIPDTKSVMPFEYEFSHLIHPATLDAIFHLIVVAVAGGASLTEAAVPSMLGKLYISFDLPQGPGQEFVGYAERVHRRDGKLCADLVVSDGAWQKPKVTVQGLIMTRVSSDSDTLAHPGQGAVAKKTTTFDWKVDPGFFAQISSTGSLANVSSLKDWLELECHKSTNLSVVFIGQTLAEQTIDKLLPFLDSTSHYRGISHLTITDISKDALELWKTKTTLADTPINFVTESGWTESSQSYDIVIVGAAQSHQSETLHTYQTKLNTGGRIVVLGSDVKVQVFNSFNGVNGDTSTNSHSGVGKDFLKLHFGESTPLAVYTEKRQQTPIEGELLLLVPSITDTSPGVSSILDQLNKCAVATRLAELKDATLLQSGTVLCLLSGSLVNRWTSEEFQHFQTLISSASRLCWVTSGAQMLQPSQKGLDASGVSGLLRVLRNEFPQVALSHLDLSFDPNAADEKGAKFVVDVLHHILSLVAEGELPELELAELDVFKVPAAGSQSAARLWIELMVTFILEYVTHLAAGETILVQDADSLLGHAIIARATKEYGAQVHATVSNTEQKIAVIHRTGLGPDSVTVHPPGTGSSLLFSHLLEKTQGMGIDVAVQAGHGLILDEDAAICLAELARVAIVLQPDQATPPLPALGGNVTWATVDPVRILTEQPRWLAKLLSRISQAIPAPSDFQSGLTFSVTELDKAVEAAESGSPRGLVSISLVDGINGAGPSVRVIPPAPQMPKLDKNATYIMAGGLGSLGLRIAELMAKNGATHLVFLSRSGGNHHNGKLSTLHALGCVTLVLACDVTSEESVQAMVQEVEKIGRPIKGIIQCAMVLQDSLFDKMSYKQWQTAFKPKVDGSWNLHSALPSDMAFFIMLSSVVSVIGNVAQANYAAGNSYMDALARYRRSLGMAGTSINAGLVADSDHTIDGTSMKDYLERFKHMASVSTTLSELDVAVAAAMRGTVGNGDTKTSSQFVFCMTDSLEPAGVDFWAGDAKFIHRVLRESTDAESGADGGQEISVAVVLAAATAREDCQVAIQDVIKKLLAPGLGVQPGDIDVERPLYELGVDSFKAVEVRNQIFRQLKCDVSVFEILSPNSLTYLAEQLVSRSPLVPAELIINN</sequence>
<dbReference type="InterPro" id="IPR020807">
    <property type="entry name" value="PKS_DH"/>
</dbReference>